<dbReference type="PANTHER" id="PTHR36448">
    <property type="entry name" value="BLR7373 PROTEIN"/>
    <property type="match status" value="1"/>
</dbReference>
<feature type="domain" description="Cupin type-2" evidence="1">
    <location>
        <begin position="60"/>
        <end position="105"/>
    </location>
</feature>
<dbReference type="InterPro" id="IPR014500">
    <property type="entry name" value="UCP019307_cupin"/>
</dbReference>
<dbReference type="Gene3D" id="2.60.120.10">
    <property type="entry name" value="Jelly Rolls"/>
    <property type="match status" value="1"/>
</dbReference>
<accession>A0ABW3Q5D9</accession>
<dbReference type="InterPro" id="IPR047121">
    <property type="entry name" value="YjiB-like"/>
</dbReference>
<dbReference type="InterPro" id="IPR014710">
    <property type="entry name" value="RmlC-like_jellyroll"/>
</dbReference>
<dbReference type="InterPro" id="IPR011051">
    <property type="entry name" value="RmlC_Cupin_sf"/>
</dbReference>
<comment type="caution">
    <text evidence="2">The sequence shown here is derived from an EMBL/GenBank/DDBJ whole genome shotgun (WGS) entry which is preliminary data.</text>
</comment>
<organism evidence="2 3">
    <name type="scientific">Larkinella insperata</name>
    <dbReference type="NCBI Taxonomy" id="332158"/>
    <lineage>
        <taxon>Bacteria</taxon>
        <taxon>Pseudomonadati</taxon>
        <taxon>Bacteroidota</taxon>
        <taxon>Cytophagia</taxon>
        <taxon>Cytophagales</taxon>
        <taxon>Spirosomataceae</taxon>
        <taxon>Larkinella</taxon>
    </lineage>
</organism>
<dbReference type="InterPro" id="IPR013096">
    <property type="entry name" value="Cupin_2"/>
</dbReference>
<proteinExistence type="predicted"/>
<dbReference type="CDD" id="cd02219">
    <property type="entry name" value="cupin_YjlB-like"/>
    <property type="match status" value="1"/>
</dbReference>
<dbReference type="Proteomes" id="UP001597116">
    <property type="component" value="Unassembled WGS sequence"/>
</dbReference>
<dbReference type="PANTHER" id="PTHR36448:SF2">
    <property type="entry name" value="CUPIN TYPE-1 DOMAIN-CONTAINING PROTEIN"/>
    <property type="match status" value="1"/>
</dbReference>
<evidence type="ECO:0000313" key="3">
    <source>
        <dbReference type="Proteomes" id="UP001597116"/>
    </source>
</evidence>
<reference evidence="3" key="1">
    <citation type="journal article" date="2019" name="Int. J. Syst. Evol. Microbiol.">
        <title>The Global Catalogue of Microorganisms (GCM) 10K type strain sequencing project: providing services to taxonomists for standard genome sequencing and annotation.</title>
        <authorList>
            <consortium name="The Broad Institute Genomics Platform"/>
            <consortium name="The Broad Institute Genome Sequencing Center for Infectious Disease"/>
            <person name="Wu L."/>
            <person name="Ma J."/>
        </authorList>
    </citation>
    <scope>NUCLEOTIDE SEQUENCE [LARGE SCALE GENOMIC DNA]</scope>
    <source>
        <strain evidence="3">CCUG 55608</strain>
    </source>
</reference>
<keyword evidence="3" id="KW-1185">Reference proteome</keyword>
<evidence type="ECO:0000313" key="2">
    <source>
        <dbReference type="EMBL" id="MFD1140899.1"/>
    </source>
</evidence>
<protein>
    <submittedName>
        <fullName evidence="2">Cupin domain-containing protein</fullName>
    </submittedName>
</protein>
<name>A0ABW3Q5D9_9BACT</name>
<dbReference type="Pfam" id="PF07883">
    <property type="entry name" value="Cupin_2"/>
    <property type="match status" value="1"/>
</dbReference>
<dbReference type="EMBL" id="JBHTLP010000004">
    <property type="protein sequence ID" value="MFD1140899.1"/>
    <property type="molecule type" value="Genomic_DNA"/>
</dbReference>
<gene>
    <name evidence="2" type="ORF">ACFQ4C_07260</name>
</gene>
<dbReference type="SUPFAM" id="SSF51182">
    <property type="entry name" value="RmlC-like cupins"/>
    <property type="match status" value="1"/>
</dbReference>
<evidence type="ECO:0000259" key="1">
    <source>
        <dbReference type="Pfam" id="PF07883"/>
    </source>
</evidence>
<sequence>MNTPVERYLFADDGVIPNSPLPVVLYRRVWAGADLSSWLENRFKTHHWTNNWRDIILPYDHFHSTTHEVLGVGKGRVKLHIGGQKGETLTVSEGDVLIIPAGVGHFALPQDDPYEIVGGYPDGRSWDLLRGSAEERMDALSRIAQLPLPQTDPIFGADGPLRSVWHSV</sequence>
<dbReference type="PIRSF" id="PIRSF019307">
    <property type="entry name" value="UCP019307"/>
    <property type="match status" value="1"/>
</dbReference>
<dbReference type="RefSeq" id="WP_379884012.1">
    <property type="nucleotide sequence ID" value="NZ_JBHTLP010000004.1"/>
</dbReference>